<feature type="region of interest" description="Disordered" evidence="1">
    <location>
        <begin position="288"/>
        <end position="308"/>
    </location>
</feature>
<reference evidence="2" key="1">
    <citation type="submission" date="2021-01" db="EMBL/GenBank/DDBJ databases">
        <authorList>
            <consortium name="Genoscope - CEA"/>
            <person name="William W."/>
        </authorList>
    </citation>
    <scope>NUCLEOTIDE SEQUENCE</scope>
</reference>
<comment type="caution">
    <text evidence="2">The sequence shown here is derived from an EMBL/GenBank/DDBJ whole genome shotgun (WGS) entry which is preliminary data.</text>
</comment>
<evidence type="ECO:0000256" key="1">
    <source>
        <dbReference type="SAM" id="MobiDB-lite"/>
    </source>
</evidence>
<dbReference type="AlphaFoldDB" id="A0A8S1WGS3"/>
<dbReference type="CDD" id="cd19756">
    <property type="entry name" value="Bbox2"/>
    <property type="match status" value="1"/>
</dbReference>
<accession>A0A8S1WGS3</accession>
<organism evidence="2 3">
    <name type="scientific">Paramecium pentaurelia</name>
    <dbReference type="NCBI Taxonomy" id="43138"/>
    <lineage>
        <taxon>Eukaryota</taxon>
        <taxon>Sar</taxon>
        <taxon>Alveolata</taxon>
        <taxon>Ciliophora</taxon>
        <taxon>Intramacronucleata</taxon>
        <taxon>Oligohymenophorea</taxon>
        <taxon>Peniculida</taxon>
        <taxon>Parameciidae</taxon>
        <taxon>Paramecium</taxon>
    </lineage>
</organism>
<sequence length="406" mass="47225">MQVLQPINDHQQPVKITSEYLFQEAPLTRCIYHPQYIRHFCKEPNCLMPLCQDCIQVHPHQHSRYIDSIESTLTQVYKGYASRANEIATHQTGDILQIRQDLHKLIDTIVDDVLNKADQNYQYNLIVQWRNLLKKLEKLKDPNYCLKETILYFADQDNQNPQLKYQGVPIQVNYEALEQAKFHLHHLFMVTLEDGEYFFRPGEKTGDNPIRRVSRMIYDPVLSTHADYQPYNYSPQRMMVSQPVQQIPQQIIYQTQVAPPVQPQQPPIVQIVPQVQPYTQTYIQQPQPLSYTQHPPQPLSTYTQPPPQPQPIVINKTEPPQPLVYYQESPIKMVSPKQEPVIQQITVPQPTIQQQIPQPQIIQYVQPVVRAPQQTIPTAYTVSASKPFAPLQQSGEYSHPYPLVQQ</sequence>
<gene>
    <name evidence="2" type="ORF">PPENT_87.1.T0930107</name>
</gene>
<proteinExistence type="predicted"/>
<evidence type="ECO:0000313" key="2">
    <source>
        <dbReference type="EMBL" id="CAD8189248.1"/>
    </source>
</evidence>
<keyword evidence="3" id="KW-1185">Reference proteome</keyword>
<dbReference type="EMBL" id="CAJJDO010000093">
    <property type="protein sequence ID" value="CAD8189248.1"/>
    <property type="molecule type" value="Genomic_DNA"/>
</dbReference>
<protein>
    <submittedName>
        <fullName evidence="2">Uncharacterized protein</fullName>
    </submittedName>
</protein>
<name>A0A8S1WGS3_9CILI</name>
<dbReference type="OrthoDB" id="301635at2759"/>
<evidence type="ECO:0000313" key="3">
    <source>
        <dbReference type="Proteomes" id="UP000689195"/>
    </source>
</evidence>
<dbReference type="Proteomes" id="UP000689195">
    <property type="component" value="Unassembled WGS sequence"/>
</dbReference>